<feature type="compositionally biased region" description="Polar residues" evidence="3">
    <location>
        <begin position="132"/>
        <end position="141"/>
    </location>
</feature>
<dbReference type="InterPro" id="IPR051192">
    <property type="entry name" value="Sprouty_domain"/>
</dbReference>
<dbReference type="PANTHER" id="PTHR12365">
    <property type="entry name" value="SPROUTY"/>
    <property type="match status" value="1"/>
</dbReference>
<keyword evidence="2" id="KW-0472">Membrane</keyword>
<keyword evidence="5" id="KW-1185">Reference proteome</keyword>
<accession>M7B907</accession>
<evidence type="ECO:0000256" key="1">
    <source>
        <dbReference type="ARBA" id="ARBA00004370"/>
    </source>
</evidence>
<protein>
    <submittedName>
        <fullName evidence="4">Protein sprouty like protein 2</fullName>
    </submittedName>
</protein>
<comment type="subcellular location">
    <subcellularLocation>
        <location evidence="1">Membrane</location>
    </subcellularLocation>
</comment>
<feature type="region of interest" description="Disordered" evidence="3">
    <location>
        <begin position="54"/>
        <end position="145"/>
    </location>
</feature>
<dbReference type="eggNOG" id="ENOG502QTG8">
    <property type="taxonomic scope" value="Eukaryota"/>
</dbReference>
<dbReference type="STRING" id="8469.M7B907"/>
<dbReference type="PANTHER" id="PTHR12365:SF8">
    <property type="entry name" value="PROTEIN SPROUTY HOMOLOG 2"/>
    <property type="match status" value="1"/>
</dbReference>
<dbReference type="GO" id="GO:0016020">
    <property type="term" value="C:membrane"/>
    <property type="evidence" value="ECO:0007669"/>
    <property type="project" value="UniProtKB-SubCell"/>
</dbReference>
<dbReference type="GO" id="GO:0005829">
    <property type="term" value="C:cytosol"/>
    <property type="evidence" value="ECO:0007669"/>
    <property type="project" value="TreeGrafter"/>
</dbReference>
<gene>
    <name evidence="4" type="ORF">UY3_08412</name>
</gene>
<sequence>METRAQNGSGSQSLLQVRHDGGRQQGDSDLRDVLTQQVHVLSLDQIRAIRNTNEYTEGPTVAPRPGVKPAPRPASQHKNERPHGLPEHRHLTRVQHAPVHSSSRAPLSRSISTVSTGSRSSTRTSTSSNSSEQRLLGSSSGPVADGIIRVQPKSEFKSSELKPLSKEDLGMHAYRCEDCGKCYGYVYTTKLGRCYRSRFLEIDFIQLIAYVNTKRIKSTECILTTMASIDLWSGALWVAIPQFPQSLPPIGILG</sequence>
<feature type="region of interest" description="Disordered" evidence="3">
    <location>
        <begin position="1"/>
        <end position="28"/>
    </location>
</feature>
<dbReference type="GO" id="GO:0040037">
    <property type="term" value="P:negative regulation of fibroblast growth factor receptor signaling pathway"/>
    <property type="evidence" value="ECO:0007669"/>
    <property type="project" value="TreeGrafter"/>
</dbReference>
<evidence type="ECO:0000256" key="3">
    <source>
        <dbReference type="SAM" id="MobiDB-lite"/>
    </source>
</evidence>
<feature type="compositionally biased region" description="Basic and acidic residues" evidence="3">
    <location>
        <begin position="17"/>
        <end position="28"/>
    </location>
</feature>
<dbReference type="GO" id="GO:0048513">
    <property type="term" value="P:animal organ development"/>
    <property type="evidence" value="ECO:0007669"/>
    <property type="project" value="TreeGrafter"/>
</dbReference>
<feature type="compositionally biased region" description="Basic and acidic residues" evidence="3">
    <location>
        <begin position="77"/>
        <end position="89"/>
    </location>
</feature>
<dbReference type="GO" id="GO:0046580">
    <property type="term" value="P:negative regulation of Ras protein signal transduction"/>
    <property type="evidence" value="ECO:0007669"/>
    <property type="project" value="TreeGrafter"/>
</dbReference>
<evidence type="ECO:0000313" key="5">
    <source>
        <dbReference type="Proteomes" id="UP000031443"/>
    </source>
</evidence>
<proteinExistence type="predicted"/>
<dbReference type="AlphaFoldDB" id="M7B907"/>
<feature type="compositionally biased region" description="Polar residues" evidence="3">
    <location>
        <begin position="1"/>
        <end position="15"/>
    </location>
</feature>
<name>M7B907_CHEMY</name>
<organism evidence="4 5">
    <name type="scientific">Chelonia mydas</name>
    <name type="common">Green sea-turtle</name>
    <name type="synonym">Chelonia agassizi</name>
    <dbReference type="NCBI Taxonomy" id="8469"/>
    <lineage>
        <taxon>Eukaryota</taxon>
        <taxon>Metazoa</taxon>
        <taxon>Chordata</taxon>
        <taxon>Craniata</taxon>
        <taxon>Vertebrata</taxon>
        <taxon>Euteleostomi</taxon>
        <taxon>Archelosauria</taxon>
        <taxon>Testudinata</taxon>
        <taxon>Testudines</taxon>
        <taxon>Cryptodira</taxon>
        <taxon>Durocryptodira</taxon>
        <taxon>Americhelydia</taxon>
        <taxon>Chelonioidea</taxon>
        <taxon>Cheloniidae</taxon>
        <taxon>Chelonia</taxon>
    </lineage>
</organism>
<dbReference type="EMBL" id="KB532134">
    <property type="protein sequence ID" value="EMP34436.1"/>
    <property type="molecule type" value="Genomic_DNA"/>
</dbReference>
<evidence type="ECO:0000256" key="2">
    <source>
        <dbReference type="ARBA" id="ARBA00023136"/>
    </source>
</evidence>
<reference evidence="5" key="1">
    <citation type="journal article" date="2013" name="Nat. Genet.">
        <title>The draft genomes of soft-shell turtle and green sea turtle yield insights into the development and evolution of the turtle-specific body plan.</title>
        <authorList>
            <person name="Wang Z."/>
            <person name="Pascual-Anaya J."/>
            <person name="Zadissa A."/>
            <person name="Li W."/>
            <person name="Niimura Y."/>
            <person name="Huang Z."/>
            <person name="Li C."/>
            <person name="White S."/>
            <person name="Xiong Z."/>
            <person name="Fang D."/>
            <person name="Wang B."/>
            <person name="Ming Y."/>
            <person name="Chen Y."/>
            <person name="Zheng Y."/>
            <person name="Kuraku S."/>
            <person name="Pignatelli M."/>
            <person name="Herrero J."/>
            <person name="Beal K."/>
            <person name="Nozawa M."/>
            <person name="Li Q."/>
            <person name="Wang J."/>
            <person name="Zhang H."/>
            <person name="Yu L."/>
            <person name="Shigenobu S."/>
            <person name="Wang J."/>
            <person name="Liu J."/>
            <person name="Flicek P."/>
            <person name="Searle S."/>
            <person name="Wang J."/>
            <person name="Kuratani S."/>
            <person name="Yin Y."/>
            <person name="Aken B."/>
            <person name="Zhang G."/>
            <person name="Irie N."/>
        </authorList>
    </citation>
    <scope>NUCLEOTIDE SEQUENCE [LARGE SCALE GENOMIC DNA]</scope>
</reference>
<evidence type="ECO:0000313" key="4">
    <source>
        <dbReference type="EMBL" id="EMP34436.1"/>
    </source>
</evidence>
<feature type="compositionally biased region" description="Low complexity" evidence="3">
    <location>
        <begin position="101"/>
        <end position="131"/>
    </location>
</feature>
<dbReference type="Proteomes" id="UP000031443">
    <property type="component" value="Unassembled WGS sequence"/>
</dbReference>